<dbReference type="SUPFAM" id="SSF52833">
    <property type="entry name" value="Thioredoxin-like"/>
    <property type="match status" value="1"/>
</dbReference>
<dbReference type="EMBL" id="JACWFH010000018">
    <property type="protein sequence ID" value="MBY0098033.1"/>
    <property type="molecule type" value="Genomic_DNA"/>
</dbReference>
<sequence>MSQNEYIASMQRNKEEMLGVYNEFQLEDTFKASLQELQAAGLRALILTADWCGDAMVNLPIFMRIANEALIESRYFIRDENLDLMDKYLTNGTSRSIPIIVLIDKDGNEVVKWGPRAPEAQRLADELFGSLPPKGTPEFEEAFKKAIPSFQQNLTKNKQLWSAIASDLVHTIKAQSVC</sequence>
<evidence type="ECO:0000313" key="2">
    <source>
        <dbReference type="Proteomes" id="UP000769780"/>
    </source>
</evidence>
<dbReference type="InterPro" id="IPR036249">
    <property type="entry name" value="Thioredoxin-like_sf"/>
</dbReference>
<accession>A0ABS7K774</accession>
<name>A0ABS7K774_9BACI</name>
<reference evidence="1 2" key="1">
    <citation type="submission" date="2020-07" db="EMBL/GenBank/DDBJ databases">
        <title>Fungal Genomes of the International Space Station.</title>
        <authorList>
            <person name="Seuylemezian A."/>
            <person name="Singh N.K."/>
            <person name="Wood J."/>
            <person name="Venkateswaran K."/>
        </authorList>
    </citation>
    <scope>NUCLEOTIDE SEQUENCE [LARGE SCALE GENOMIC DNA]</scope>
    <source>
        <strain evidence="1 2">PL-B2</strain>
    </source>
</reference>
<dbReference type="Gene3D" id="3.40.30.10">
    <property type="entry name" value="Glutaredoxin"/>
    <property type="match status" value="1"/>
</dbReference>
<protein>
    <submittedName>
        <fullName evidence="1">Thioredoxin family protein</fullName>
    </submittedName>
</protein>
<dbReference type="Pfam" id="PF14595">
    <property type="entry name" value="Thioredoxin_9"/>
    <property type="match status" value="1"/>
</dbReference>
<evidence type="ECO:0000313" key="1">
    <source>
        <dbReference type="EMBL" id="MBY0098033.1"/>
    </source>
</evidence>
<gene>
    <name evidence="1" type="ORF">H0185_14610</name>
</gene>
<dbReference type="Proteomes" id="UP000769780">
    <property type="component" value="Unassembled WGS sequence"/>
</dbReference>
<comment type="caution">
    <text evidence="1">The sequence shown here is derived from an EMBL/GenBank/DDBJ whole genome shotgun (WGS) entry which is preliminary data.</text>
</comment>
<proteinExistence type="predicted"/>
<keyword evidence="2" id="KW-1185">Reference proteome</keyword>
<organism evidence="1 2">
    <name type="scientific">Mesobacillus maritimus</name>
    <dbReference type="NCBI Taxonomy" id="1643336"/>
    <lineage>
        <taxon>Bacteria</taxon>
        <taxon>Bacillati</taxon>
        <taxon>Bacillota</taxon>
        <taxon>Bacilli</taxon>
        <taxon>Bacillales</taxon>
        <taxon>Bacillaceae</taxon>
        <taxon>Mesobacillus</taxon>
    </lineage>
</organism>